<keyword evidence="3" id="KW-1185">Reference proteome</keyword>
<name>A0A388JMY9_CHABU</name>
<organism evidence="2 3">
    <name type="scientific">Chara braunii</name>
    <name type="common">Braun's stonewort</name>
    <dbReference type="NCBI Taxonomy" id="69332"/>
    <lineage>
        <taxon>Eukaryota</taxon>
        <taxon>Viridiplantae</taxon>
        <taxon>Streptophyta</taxon>
        <taxon>Charophyceae</taxon>
        <taxon>Charales</taxon>
        <taxon>Characeae</taxon>
        <taxon>Chara</taxon>
    </lineage>
</organism>
<dbReference type="GO" id="GO:0005930">
    <property type="term" value="C:axoneme"/>
    <property type="evidence" value="ECO:0007669"/>
    <property type="project" value="TreeGrafter"/>
</dbReference>
<sequence length="144" mass="15413">MTLGKAQRTGAKTTVKANAKEILYGTANGYLGQLLMDTDSIHRGWVVEPGMNRTGGIHCISAKVDFTKTGINDIVVGRDDGSIEVYAALTPEIAPQLVYQKCIGESISTIDAGFVTSTVMEDIIVQTFSGKLPLNHNQRGQPCA</sequence>
<dbReference type="GO" id="GO:0060271">
    <property type="term" value="P:cilium assembly"/>
    <property type="evidence" value="ECO:0007669"/>
    <property type="project" value="TreeGrafter"/>
</dbReference>
<dbReference type="GO" id="GO:0034464">
    <property type="term" value="C:BBSome"/>
    <property type="evidence" value="ECO:0007669"/>
    <property type="project" value="TreeGrafter"/>
</dbReference>
<proteinExistence type="predicted"/>
<dbReference type="Gramene" id="GBG59174">
    <property type="protein sequence ID" value="GBG59174"/>
    <property type="gene ID" value="CBR_g32190"/>
</dbReference>
<dbReference type="InterPro" id="IPR056332">
    <property type="entry name" value="Beta-prop_BBS7"/>
</dbReference>
<feature type="domain" description="BBS7 beta-propeller" evidence="1">
    <location>
        <begin position="15"/>
        <end position="132"/>
    </location>
</feature>
<protein>
    <recommendedName>
        <fullName evidence="1">BBS7 beta-propeller domain-containing protein</fullName>
    </recommendedName>
</protein>
<dbReference type="GO" id="GO:0016020">
    <property type="term" value="C:membrane"/>
    <property type="evidence" value="ECO:0007669"/>
    <property type="project" value="TreeGrafter"/>
</dbReference>
<accession>A0A388JMY9</accession>
<evidence type="ECO:0000259" key="1">
    <source>
        <dbReference type="Pfam" id="PF23743"/>
    </source>
</evidence>
<dbReference type="AlphaFoldDB" id="A0A388JMY9"/>
<dbReference type="GO" id="GO:0008104">
    <property type="term" value="P:intracellular protein localization"/>
    <property type="evidence" value="ECO:0007669"/>
    <property type="project" value="TreeGrafter"/>
</dbReference>
<reference evidence="2 3" key="1">
    <citation type="journal article" date="2018" name="Cell">
        <title>The Chara Genome: Secondary Complexity and Implications for Plant Terrestrialization.</title>
        <authorList>
            <person name="Nishiyama T."/>
            <person name="Sakayama H."/>
            <person name="Vries J.D."/>
            <person name="Buschmann H."/>
            <person name="Saint-Marcoux D."/>
            <person name="Ullrich K.K."/>
            <person name="Haas F.B."/>
            <person name="Vanderstraeten L."/>
            <person name="Becker D."/>
            <person name="Lang D."/>
            <person name="Vosolsobe S."/>
            <person name="Rombauts S."/>
            <person name="Wilhelmsson P.K.I."/>
            <person name="Janitza P."/>
            <person name="Kern R."/>
            <person name="Heyl A."/>
            <person name="Rumpler F."/>
            <person name="Villalobos L.I.A.C."/>
            <person name="Clay J.M."/>
            <person name="Skokan R."/>
            <person name="Toyoda A."/>
            <person name="Suzuki Y."/>
            <person name="Kagoshima H."/>
            <person name="Schijlen E."/>
            <person name="Tajeshwar N."/>
            <person name="Catarino B."/>
            <person name="Hetherington A.J."/>
            <person name="Saltykova A."/>
            <person name="Bonnot C."/>
            <person name="Breuninger H."/>
            <person name="Symeonidi A."/>
            <person name="Radhakrishnan G.V."/>
            <person name="Van Nieuwerburgh F."/>
            <person name="Deforce D."/>
            <person name="Chang C."/>
            <person name="Karol K.G."/>
            <person name="Hedrich R."/>
            <person name="Ulvskov P."/>
            <person name="Glockner G."/>
            <person name="Delwiche C.F."/>
            <person name="Petrasek J."/>
            <person name="Van de Peer Y."/>
            <person name="Friml J."/>
            <person name="Beilby M."/>
            <person name="Dolan L."/>
            <person name="Kohara Y."/>
            <person name="Sugano S."/>
            <person name="Fujiyama A."/>
            <person name="Delaux P.-M."/>
            <person name="Quint M."/>
            <person name="TheiBen G."/>
            <person name="Hagemann M."/>
            <person name="Harholt J."/>
            <person name="Dunand C."/>
            <person name="Zachgo S."/>
            <person name="Langdale J."/>
            <person name="Maumus F."/>
            <person name="Straeten D.V.D."/>
            <person name="Gould S.B."/>
            <person name="Rensing S.A."/>
        </authorList>
    </citation>
    <scope>NUCLEOTIDE SEQUENCE [LARGE SCALE GENOMIC DNA]</scope>
    <source>
        <strain evidence="2 3">S276</strain>
    </source>
</reference>
<dbReference type="OrthoDB" id="414590at2759"/>
<dbReference type="Proteomes" id="UP000265515">
    <property type="component" value="Unassembled WGS sequence"/>
</dbReference>
<gene>
    <name evidence="2" type="ORF">CBR_g32190</name>
</gene>
<evidence type="ECO:0000313" key="3">
    <source>
        <dbReference type="Proteomes" id="UP000265515"/>
    </source>
</evidence>
<dbReference type="EMBL" id="BFEA01000003">
    <property type="protein sequence ID" value="GBG59174.1"/>
    <property type="molecule type" value="Genomic_DNA"/>
</dbReference>
<evidence type="ECO:0000313" key="2">
    <source>
        <dbReference type="EMBL" id="GBG59174.1"/>
    </source>
</evidence>
<dbReference type="GO" id="GO:0036064">
    <property type="term" value="C:ciliary basal body"/>
    <property type="evidence" value="ECO:0007669"/>
    <property type="project" value="TreeGrafter"/>
</dbReference>
<dbReference type="PANTHER" id="PTHR16074">
    <property type="entry name" value="BARDET-BIEDL SYNDROME 7 PROTEIN"/>
    <property type="match status" value="1"/>
</dbReference>
<dbReference type="Pfam" id="PF23743">
    <property type="entry name" value="Beta-prop_BBS7"/>
    <property type="match status" value="1"/>
</dbReference>
<dbReference type="STRING" id="69332.A0A388JMY9"/>
<dbReference type="PANTHER" id="PTHR16074:SF4">
    <property type="entry name" value="BARDET-BIEDL SYNDROME 7 PROTEIN"/>
    <property type="match status" value="1"/>
</dbReference>
<comment type="caution">
    <text evidence="2">The sequence shown here is derived from an EMBL/GenBank/DDBJ whole genome shotgun (WGS) entry which is preliminary data.</text>
</comment>